<dbReference type="PANTHER" id="PTHR43334">
    <property type="entry name" value="ACETATE--COA LIGASE [ADP-FORMING]"/>
    <property type="match status" value="1"/>
</dbReference>
<protein>
    <submittedName>
        <fullName evidence="5">Acetate--CoA ligase family protein</fullName>
    </submittedName>
</protein>
<keyword evidence="2" id="KW-0547">Nucleotide-binding</keyword>
<dbReference type="PANTHER" id="PTHR43334:SF2">
    <property type="entry name" value="ACETATE--COA LIGASE [ADP-FORMING]"/>
    <property type="match status" value="1"/>
</dbReference>
<sequence>MASRQLGFNESRALLETVGIPVLGRRVSGLDAVLNEAAELGYPVVIKAVTPRIIHKTDVGVVFLNIKDEDQLRSSYDALIENARMAGVEDLDGILVQKMAEPGFELLIGAKQDPCFGPVTMIGHGGRFVELFRDVAPGVGALERGDVERMLSRTMAGRILDGFRGPALDRDAAIDLTIRVSRFMDDHPAIHELDLNPVLVYESGFAIVDARLIEGEPVSHPRYTDLSPARMKSLESVFNPKSVAVLGASKPGTVGGIIFKNSSRIAKIYPVNPRYETVYGKKCYAGLEDLPEPAEVGVFVTGAEKTPALFEQFCEQGGRGAVIVSDGFAEIGRSDLEDELVATSRKHDTVYIGPNGLGVIDNFSGLNTMFIPEQRTAAVRKPSGLGVITQSGGIGLELLEMLAWDHLSVGRWISCGNASGVEIPEILASMGADPRINIIAVYVEGLRNGLQFLEVGRRVSRDKPVIVIKGGVSGGAAATMSHTASLAGSFEAFKACCEQAGFFLIEELTEDPKILTNIVSILTTQPRAHGNRVAVVGVGGGAAILLADQVTEEGMVLADFAPETRSRLVSLLGRENGGDRLGSNPVDLFGDCDDNRLLEALRILDEDTETDVILAALYFQVPYLSEYFTERLTEMKPHFKKPVIISPRGFSAYVNRSREYLSERGFQTYTVPMIKPLATALEIWKRYPMDR</sequence>
<dbReference type="Gene3D" id="3.40.50.720">
    <property type="entry name" value="NAD(P)-binding Rossmann-like Domain"/>
    <property type="match status" value="1"/>
</dbReference>
<comment type="caution">
    <text evidence="5">The sequence shown here is derived from an EMBL/GenBank/DDBJ whole genome shotgun (WGS) entry which is preliminary data.</text>
</comment>
<evidence type="ECO:0000256" key="1">
    <source>
        <dbReference type="ARBA" id="ARBA00022598"/>
    </source>
</evidence>
<dbReference type="InterPro" id="IPR003781">
    <property type="entry name" value="CoA-bd"/>
</dbReference>
<dbReference type="SUPFAM" id="SSF52210">
    <property type="entry name" value="Succinyl-CoA synthetase domains"/>
    <property type="match status" value="2"/>
</dbReference>
<dbReference type="InterPro" id="IPR051538">
    <property type="entry name" value="Acyl-CoA_Synth/Transferase"/>
</dbReference>
<dbReference type="Gene3D" id="3.30.1490.20">
    <property type="entry name" value="ATP-grasp fold, A domain"/>
    <property type="match status" value="1"/>
</dbReference>
<dbReference type="InterPro" id="IPR013815">
    <property type="entry name" value="ATP_grasp_subdomain_1"/>
</dbReference>
<dbReference type="Proteomes" id="UP000648239">
    <property type="component" value="Unassembled WGS sequence"/>
</dbReference>
<dbReference type="InterPro" id="IPR036291">
    <property type="entry name" value="NAD(P)-bd_dom_sf"/>
</dbReference>
<keyword evidence="3" id="KW-0067">ATP-binding</keyword>
<dbReference type="InterPro" id="IPR016102">
    <property type="entry name" value="Succinyl-CoA_synth-like"/>
</dbReference>
<dbReference type="Pfam" id="PF13607">
    <property type="entry name" value="Succ_CoA_lig"/>
    <property type="match status" value="1"/>
</dbReference>
<evidence type="ECO:0000313" key="6">
    <source>
        <dbReference type="Proteomes" id="UP000648239"/>
    </source>
</evidence>
<dbReference type="GO" id="GO:0005524">
    <property type="term" value="F:ATP binding"/>
    <property type="evidence" value="ECO:0007669"/>
    <property type="project" value="UniProtKB-KW"/>
</dbReference>
<dbReference type="SMART" id="SM00881">
    <property type="entry name" value="CoA_binding"/>
    <property type="match status" value="1"/>
</dbReference>
<keyword evidence="1 5" id="KW-0436">Ligase</keyword>
<proteinExistence type="predicted"/>
<dbReference type="Pfam" id="PF13549">
    <property type="entry name" value="ATP-grasp_5"/>
    <property type="match status" value="1"/>
</dbReference>
<organism evidence="5 6">
    <name type="scientific">Candidatus Polarisedimenticola svalbardensis</name>
    <dbReference type="NCBI Taxonomy" id="2886004"/>
    <lineage>
        <taxon>Bacteria</taxon>
        <taxon>Pseudomonadati</taxon>
        <taxon>Acidobacteriota</taxon>
        <taxon>Candidatus Polarisedimenticolia</taxon>
        <taxon>Candidatus Polarisedimenticolales</taxon>
        <taxon>Candidatus Polarisedimenticolaceae</taxon>
        <taxon>Candidatus Polarisedimenticola</taxon>
    </lineage>
</organism>
<evidence type="ECO:0000259" key="4">
    <source>
        <dbReference type="SMART" id="SM00881"/>
    </source>
</evidence>
<dbReference type="Gene3D" id="3.30.470.20">
    <property type="entry name" value="ATP-grasp fold, B domain"/>
    <property type="match status" value="1"/>
</dbReference>
<feature type="domain" description="CoA-binding" evidence="4">
    <location>
        <begin position="237"/>
        <end position="328"/>
    </location>
</feature>
<dbReference type="EMBL" id="JACXWD010000020">
    <property type="protein sequence ID" value="MBD3868024.1"/>
    <property type="molecule type" value="Genomic_DNA"/>
</dbReference>
<reference evidence="5 6" key="1">
    <citation type="submission" date="2020-08" db="EMBL/GenBank/DDBJ databases">
        <title>Acidobacteriota in marine sediments use diverse sulfur dissimilation pathways.</title>
        <authorList>
            <person name="Wasmund K."/>
        </authorList>
    </citation>
    <scope>NUCLEOTIDE SEQUENCE [LARGE SCALE GENOMIC DNA]</scope>
    <source>
        <strain evidence="5">MAG AM4</strain>
    </source>
</reference>
<evidence type="ECO:0000256" key="2">
    <source>
        <dbReference type="ARBA" id="ARBA00022741"/>
    </source>
</evidence>
<dbReference type="AlphaFoldDB" id="A0A8J7CEB9"/>
<dbReference type="Gene3D" id="3.40.50.261">
    <property type="entry name" value="Succinyl-CoA synthetase domains"/>
    <property type="match status" value="2"/>
</dbReference>
<evidence type="ECO:0000313" key="5">
    <source>
        <dbReference type="EMBL" id="MBD3868024.1"/>
    </source>
</evidence>
<dbReference type="SUPFAM" id="SSF56059">
    <property type="entry name" value="Glutathione synthetase ATP-binding domain-like"/>
    <property type="match status" value="1"/>
</dbReference>
<evidence type="ECO:0000256" key="3">
    <source>
        <dbReference type="ARBA" id="ARBA00022840"/>
    </source>
</evidence>
<dbReference type="Pfam" id="PF13380">
    <property type="entry name" value="CoA_binding_2"/>
    <property type="match status" value="1"/>
</dbReference>
<dbReference type="GO" id="GO:0016874">
    <property type="term" value="F:ligase activity"/>
    <property type="evidence" value="ECO:0007669"/>
    <property type="project" value="UniProtKB-KW"/>
</dbReference>
<accession>A0A8J7CEB9</accession>
<dbReference type="SUPFAM" id="SSF51735">
    <property type="entry name" value="NAD(P)-binding Rossmann-fold domains"/>
    <property type="match status" value="1"/>
</dbReference>
<name>A0A8J7CEB9_9BACT</name>
<dbReference type="InterPro" id="IPR032875">
    <property type="entry name" value="Succ_CoA_lig_flav_dom"/>
</dbReference>
<gene>
    <name evidence="5" type="ORF">IFK94_07860</name>
</gene>